<name>A0A2K3LE11_TRIPR</name>
<reference evidence="2 3" key="1">
    <citation type="journal article" date="2014" name="Am. J. Bot.">
        <title>Genome assembly and annotation for red clover (Trifolium pratense; Fabaceae).</title>
        <authorList>
            <person name="Istvanek J."/>
            <person name="Jaros M."/>
            <person name="Krenek A."/>
            <person name="Repkova J."/>
        </authorList>
    </citation>
    <scope>NUCLEOTIDE SEQUENCE [LARGE SCALE GENOMIC DNA]</scope>
    <source>
        <strain evidence="3">cv. Tatra</strain>
        <tissue evidence="2">Young leaves</tissue>
    </source>
</reference>
<dbReference type="PANTHER" id="PTHR46890:SF48">
    <property type="entry name" value="RNA-DIRECTED DNA POLYMERASE"/>
    <property type="match status" value="1"/>
</dbReference>
<proteinExistence type="predicted"/>
<evidence type="ECO:0000313" key="2">
    <source>
        <dbReference type="EMBL" id="PNX76781.1"/>
    </source>
</evidence>
<accession>A0A2K3LE11</accession>
<dbReference type="EMBL" id="ASHM01031270">
    <property type="protein sequence ID" value="PNX76781.1"/>
    <property type="molecule type" value="Genomic_DNA"/>
</dbReference>
<protein>
    <submittedName>
        <fullName evidence="2">Ribonuclease H</fullName>
    </submittedName>
</protein>
<dbReference type="InterPro" id="IPR043502">
    <property type="entry name" value="DNA/RNA_pol_sf"/>
</dbReference>
<dbReference type="AlphaFoldDB" id="A0A2K3LE11"/>
<organism evidence="2 3">
    <name type="scientific">Trifolium pratense</name>
    <name type="common">Red clover</name>
    <dbReference type="NCBI Taxonomy" id="57577"/>
    <lineage>
        <taxon>Eukaryota</taxon>
        <taxon>Viridiplantae</taxon>
        <taxon>Streptophyta</taxon>
        <taxon>Embryophyta</taxon>
        <taxon>Tracheophyta</taxon>
        <taxon>Spermatophyta</taxon>
        <taxon>Magnoliopsida</taxon>
        <taxon>eudicotyledons</taxon>
        <taxon>Gunneridae</taxon>
        <taxon>Pentapetalae</taxon>
        <taxon>rosids</taxon>
        <taxon>fabids</taxon>
        <taxon>Fabales</taxon>
        <taxon>Fabaceae</taxon>
        <taxon>Papilionoideae</taxon>
        <taxon>50 kb inversion clade</taxon>
        <taxon>NPAAA clade</taxon>
        <taxon>Hologalegina</taxon>
        <taxon>IRL clade</taxon>
        <taxon>Trifolieae</taxon>
        <taxon>Trifolium</taxon>
    </lineage>
</organism>
<dbReference type="Pfam" id="PF00078">
    <property type="entry name" value="RVT_1"/>
    <property type="match status" value="1"/>
</dbReference>
<dbReference type="InterPro" id="IPR052343">
    <property type="entry name" value="Retrotransposon-Effector_Assoc"/>
</dbReference>
<dbReference type="STRING" id="57577.A0A2K3LE11"/>
<gene>
    <name evidence="2" type="ORF">L195_g032740</name>
</gene>
<sequence>MPSIISPHRTGFVPTRSIHENVVVAQEMVHSMHKMQGRIGFVAIKVDLAKAYDRFRWSFIIAVLKEVGIPDSLCSIIMNCITSVTTNVMWHGSRSIFFKPGRGIRQGDPISPYIFVLGMDKLTHDCRSS</sequence>
<evidence type="ECO:0000313" key="3">
    <source>
        <dbReference type="Proteomes" id="UP000236291"/>
    </source>
</evidence>
<comment type="caution">
    <text evidence="2">The sequence shown here is derived from an EMBL/GenBank/DDBJ whole genome shotgun (WGS) entry which is preliminary data.</text>
</comment>
<dbReference type="PANTHER" id="PTHR46890">
    <property type="entry name" value="NON-LTR RETROLELEMENT REVERSE TRANSCRIPTASE-LIKE PROTEIN-RELATED"/>
    <property type="match status" value="1"/>
</dbReference>
<dbReference type="InterPro" id="IPR000477">
    <property type="entry name" value="RT_dom"/>
</dbReference>
<dbReference type="Proteomes" id="UP000236291">
    <property type="component" value="Unassembled WGS sequence"/>
</dbReference>
<evidence type="ECO:0000259" key="1">
    <source>
        <dbReference type="Pfam" id="PF00078"/>
    </source>
</evidence>
<feature type="domain" description="Reverse transcriptase" evidence="1">
    <location>
        <begin position="4"/>
        <end position="128"/>
    </location>
</feature>
<dbReference type="SUPFAM" id="SSF56672">
    <property type="entry name" value="DNA/RNA polymerases"/>
    <property type="match status" value="1"/>
</dbReference>
<reference evidence="2 3" key="2">
    <citation type="journal article" date="2017" name="Front. Plant Sci.">
        <title>Gene Classification and Mining of Molecular Markers Useful in Red Clover (Trifolium pratense) Breeding.</title>
        <authorList>
            <person name="Istvanek J."/>
            <person name="Dluhosova J."/>
            <person name="Dluhos P."/>
            <person name="Patkova L."/>
            <person name="Nedelnik J."/>
            <person name="Repkova J."/>
        </authorList>
    </citation>
    <scope>NUCLEOTIDE SEQUENCE [LARGE SCALE GENOMIC DNA]</scope>
    <source>
        <strain evidence="3">cv. Tatra</strain>
        <tissue evidence="2">Young leaves</tissue>
    </source>
</reference>